<gene>
    <name evidence="2" type="ORF">GCM10023195_31240</name>
</gene>
<feature type="domain" description="Ferritin-like" evidence="1">
    <location>
        <begin position="15"/>
        <end position="178"/>
    </location>
</feature>
<protein>
    <submittedName>
        <fullName evidence="2">Ferritin-like domain-containing protein</fullName>
    </submittedName>
</protein>
<reference evidence="3" key="1">
    <citation type="journal article" date="2019" name="Int. J. Syst. Evol. Microbiol.">
        <title>The Global Catalogue of Microorganisms (GCM) 10K type strain sequencing project: providing services to taxonomists for standard genome sequencing and annotation.</title>
        <authorList>
            <consortium name="The Broad Institute Genomics Platform"/>
            <consortium name="The Broad Institute Genome Sequencing Center for Infectious Disease"/>
            <person name="Wu L."/>
            <person name="Ma J."/>
        </authorList>
    </citation>
    <scope>NUCLEOTIDE SEQUENCE [LARGE SCALE GENOMIC DNA]</scope>
    <source>
        <strain evidence="3">JCM 17938</strain>
    </source>
</reference>
<organism evidence="2 3">
    <name type="scientific">Actinoallomurus liliacearum</name>
    <dbReference type="NCBI Taxonomy" id="1080073"/>
    <lineage>
        <taxon>Bacteria</taxon>
        <taxon>Bacillati</taxon>
        <taxon>Actinomycetota</taxon>
        <taxon>Actinomycetes</taxon>
        <taxon>Streptosporangiales</taxon>
        <taxon>Thermomonosporaceae</taxon>
        <taxon>Actinoallomurus</taxon>
    </lineage>
</organism>
<dbReference type="EMBL" id="BAABHJ010000008">
    <property type="protein sequence ID" value="GAA4608063.1"/>
    <property type="molecule type" value="Genomic_DNA"/>
</dbReference>
<dbReference type="Proteomes" id="UP001500212">
    <property type="component" value="Unassembled WGS sequence"/>
</dbReference>
<evidence type="ECO:0000259" key="1">
    <source>
        <dbReference type="Pfam" id="PF13794"/>
    </source>
</evidence>
<proteinExistence type="predicted"/>
<evidence type="ECO:0000313" key="3">
    <source>
        <dbReference type="Proteomes" id="UP001500212"/>
    </source>
</evidence>
<dbReference type="Gene3D" id="1.20.1260.10">
    <property type="match status" value="1"/>
</dbReference>
<evidence type="ECO:0000313" key="2">
    <source>
        <dbReference type="EMBL" id="GAA4608063.1"/>
    </source>
</evidence>
<dbReference type="InterPro" id="IPR059125">
    <property type="entry name" value="Ferritin_actino"/>
</dbReference>
<sequence length="214" mass="23445">MSPAAPPSPSRPRALYGLLACVRLTAFEERAADAGRTASYEDKVVLAGLATGAFAQFERLRDRLIEAGVDPYEAMRPYQDAITAFHGRTRPADAMEALVKVYVADSILADLYREAVERTDPETRSVVHESLADSGHAEILTERLRAAAETDARLASRLGLWARRLVGEALSQAHAITERGPEVGALFGDEDVATMFGRIVDRHQARMRAVDLRD</sequence>
<dbReference type="Pfam" id="PF13794">
    <property type="entry name" value="MiaE_2"/>
    <property type="match status" value="1"/>
</dbReference>
<accession>A0ABP8TLB2</accession>
<keyword evidence="3" id="KW-1185">Reference proteome</keyword>
<dbReference type="RefSeq" id="WP_345354043.1">
    <property type="nucleotide sequence ID" value="NZ_BAABHJ010000008.1"/>
</dbReference>
<dbReference type="InterPro" id="IPR012347">
    <property type="entry name" value="Ferritin-like"/>
</dbReference>
<comment type="caution">
    <text evidence="2">The sequence shown here is derived from an EMBL/GenBank/DDBJ whole genome shotgun (WGS) entry which is preliminary data.</text>
</comment>
<name>A0ABP8TLB2_9ACTN</name>